<evidence type="ECO:0000259" key="4">
    <source>
        <dbReference type="Pfam" id="PF07992"/>
    </source>
</evidence>
<accession>C6BAJ4</accession>
<dbReference type="Proteomes" id="UP000002256">
    <property type="component" value="Plasmid pR132505"/>
</dbReference>
<dbReference type="EMBL" id="CP001627">
    <property type="protein sequence ID" value="ACS61102.1"/>
    <property type="molecule type" value="Genomic_DNA"/>
</dbReference>
<dbReference type="OrthoDB" id="9786503at2"/>
<dbReference type="PANTHER" id="PTHR48105">
    <property type="entry name" value="THIOREDOXIN REDUCTASE 1-RELATED-RELATED"/>
    <property type="match status" value="1"/>
</dbReference>
<evidence type="ECO:0000256" key="3">
    <source>
        <dbReference type="ARBA" id="ARBA00023002"/>
    </source>
</evidence>
<dbReference type="AlphaFoldDB" id="C6BAJ4"/>
<dbReference type="SUPFAM" id="SSF51905">
    <property type="entry name" value="FAD/NAD(P)-binding domain"/>
    <property type="match status" value="1"/>
</dbReference>
<keyword evidence="3" id="KW-0560">Oxidoreductase</keyword>
<evidence type="ECO:0000256" key="2">
    <source>
        <dbReference type="ARBA" id="ARBA00022630"/>
    </source>
</evidence>
<reference evidence="5 6" key="1">
    <citation type="journal article" date="2010" name="Stand. Genomic Sci.">
        <title>Complete genome sequence of Rhizobium leguminosarum bv. trifolii strain WSM1325, an effective microsymbiont of annual Mediterranean clovers.</title>
        <authorList>
            <person name="Reeve W."/>
            <person name="O'Hara G."/>
            <person name="Chain P."/>
            <person name="Ardley J."/>
            <person name="Brau L."/>
            <person name="Nandesena K."/>
            <person name="Tiwari R."/>
            <person name="Copeland A."/>
            <person name="Nolan M."/>
            <person name="Han C."/>
            <person name="Brettin T."/>
            <person name="Land M."/>
            <person name="Ovchinikova G."/>
            <person name="Ivanova N."/>
            <person name="Mavromatis K."/>
            <person name="Markowitz V."/>
            <person name="Kyrpides N."/>
            <person name="Melino V."/>
            <person name="Denton M."/>
            <person name="Yates R."/>
            <person name="Howieson J."/>
        </authorList>
    </citation>
    <scope>NUCLEOTIDE SEQUENCE [LARGE SCALE GENOMIC DNA]</scope>
    <source>
        <strain evidence="5 6">WSM1325</strain>
        <plasmid evidence="6">Plasmid pR132505</plasmid>
    </source>
</reference>
<dbReference type="InterPro" id="IPR050097">
    <property type="entry name" value="Ferredoxin-NADP_redctase_2"/>
</dbReference>
<sequence length="306" mass="32619">MNDVVDTVVVGGGAAGLSAALFLGRAGRSTLVFDGGKSRIFSVEEVREHLGFDGMPTAAFMAQARAEAVRYGADIRSEHVHSIVPREDGLFWVEATGSRVAARTIVLATGVIDDLPPLSGLPEAWGRDVRVCPCFDGYEVRGKRFVVFGLPERLAHMASWVWMWSRDVTIVSRHRFNEADAERLRLLDINIIPDEITGLVHRDGKLVGVSTASGGGEIACDATWIAAEIRAASGLAASLCEVDEIGLARTDKDGRTSRSGVFAVGNADNAVAHLAHASAAGTAVGPVVTMYLLEQILAERRNTKAA</sequence>
<evidence type="ECO:0000256" key="1">
    <source>
        <dbReference type="ARBA" id="ARBA00018719"/>
    </source>
</evidence>
<dbReference type="KEGG" id="rlg:Rleg_6352"/>
<dbReference type="Pfam" id="PF07992">
    <property type="entry name" value="Pyr_redox_2"/>
    <property type="match status" value="1"/>
</dbReference>
<dbReference type="HOGENOM" id="CLU_031864_5_0_5"/>
<evidence type="ECO:0000313" key="5">
    <source>
        <dbReference type="EMBL" id="ACS61102.1"/>
    </source>
</evidence>
<evidence type="ECO:0000313" key="6">
    <source>
        <dbReference type="Proteomes" id="UP000002256"/>
    </source>
</evidence>
<geneLocation type="plasmid" evidence="5 6">
    <name>pR132505</name>
</geneLocation>
<gene>
    <name evidence="5" type="ordered locus">Rleg_6352</name>
</gene>
<dbReference type="PRINTS" id="PR00368">
    <property type="entry name" value="FADPNR"/>
</dbReference>
<proteinExistence type="predicted"/>
<dbReference type="GO" id="GO:0016491">
    <property type="term" value="F:oxidoreductase activity"/>
    <property type="evidence" value="ECO:0007669"/>
    <property type="project" value="UniProtKB-KW"/>
</dbReference>
<dbReference type="Gene3D" id="3.50.50.60">
    <property type="entry name" value="FAD/NAD(P)-binding domain"/>
    <property type="match status" value="2"/>
</dbReference>
<keyword evidence="5" id="KW-0614">Plasmid</keyword>
<dbReference type="InterPro" id="IPR023753">
    <property type="entry name" value="FAD/NAD-binding_dom"/>
</dbReference>
<organism evidence="5 6">
    <name type="scientific">Rhizobium leguminosarum bv. trifolii (strain WSM1325)</name>
    <dbReference type="NCBI Taxonomy" id="395491"/>
    <lineage>
        <taxon>Bacteria</taxon>
        <taxon>Pseudomonadati</taxon>
        <taxon>Pseudomonadota</taxon>
        <taxon>Alphaproteobacteria</taxon>
        <taxon>Hyphomicrobiales</taxon>
        <taxon>Rhizobiaceae</taxon>
        <taxon>Rhizobium/Agrobacterium group</taxon>
        <taxon>Rhizobium</taxon>
    </lineage>
</organism>
<keyword evidence="2" id="KW-0285">Flavoprotein</keyword>
<name>C6BAJ4_RHILS</name>
<feature type="domain" description="FAD/NAD(P)-binding" evidence="4">
    <location>
        <begin position="6"/>
        <end position="281"/>
    </location>
</feature>
<dbReference type="InterPro" id="IPR036188">
    <property type="entry name" value="FAD/NAD-bd_sf"/>
</dbReference>
<dbReference type="PRINTS" id="PR00469">
    <property type="entry name" value="PNDRDTASEII"/>
</dbReference>
<protein>
    <recommendedName>
        <fullName evidence="1">Thioredoxin reductase</fullName>
    </recommendedName>
</protein>